<protein>
    <recommendedName>
        <fullName evidence="4">Glycoside hydrolase family 3 C-terminal domain-containing protein</fullName>
    </recommendedName>
</protein>
<organism evidence="5 6">
    <name type="scientific">Phanerochaete sordida</name>
    <dbReference type="NCBI Taxonomy" id="48140"/>
    <lineage>
        <taxon>Eukaryota</taxon>
        <taxon>Fungi</taxon>
        <taxon>Dikarya</taxon>
        <taxon>Basidiomycota</taxon>
        <taxon>Agaricomycotina</taxon>
        <taxon>Agaricomycetes</taxon>
        <taxon>Polyporales</taxon>
        <taxon>Phanerochaetaceae</taxon>
        <taxon>Phanerochaete</taxon>
    </lineage>
</organism>
<sequence>MHSHGRRVNALLWSGCPGQSGGTALANILTGKTAPARRPPITHYPAGYLDAISVTDIMALHPHAGSLGRTLKWYTRTPVLAFGAGLHYTTFAPR</sequence>
<evidence type="ECO:0000256" key="1">
    <source>
        <dbReference type="ARBA" id="ARBA00005336"/>
    </source>
</evidence>
<dbReference type="SUPFAM" id="SSF52279">
    <property type="entry name" value="Beta-D-glucan exohydrolase, C-terminal domain"/>
    <property type="match status" value="1"/>
</dbReference>
<feature type="domain" description="Glycoside hydrolase family 3 C-terminal" evidence="4">
    <location>
        <begin position="6"/>
        <end position="88"/>
    </location>
</feature>
<dbReference type="GO" id="GO:0046556">
    <property type="term" value="F:alpha-L-arabinofuranosidase activity"/>
    <property type="evidence" value="ECO:0007669"/>
    <property type="project" value="TreeGrafter"/>
</dbReference>
<keyword evidence="6" id="KW-1185">Reference proteome</keyword>
<dbReference type="AlphaFoldDB" id="A0A9P3LNT3"/>
<dbReference type="Pfam" id="PF01915">
    <property type="entry name" value="Glyco_hydro_3_C"/>
    <property type="match status" value="1"/>
</dbReference>
<gene>
    <name evidence="5" type="ORF">PsYK624_166030</name>
</gene>
<dbReference type="GO" id="GO:0009044">
    <property type="term" value="F:xylan 1,4-beta-xylosidase activity"/>
    <property type="evidence" value="ECO:0007669"/>
    <property type="project" value="InterPro"/>
</dbReference>
<comment type="similarity">
    <text evidence="1">Belongs to the glycosyl hydrolase 3 family.</text>
</comment>
<dbReference type="InterPro" id="IPR044993">
    <property type="entry name" value="BXL"/>
</dbReference>
<dbReference type="Gene3D" id="3.40.50.1700">
    <property type="entry name" value="Glycoside hydrolase family 3 C-terminal domain"/>
    <property type="match status" value="1"/>
</dbReference>
<dbReference type="InterPro" id="IPR036881">
    <property type="entry name" value="Glyco_hydro_3_C_sf"/>
</dbReference>
<evidence type="ECO:0000256" key="2">
    <source>
        <dbReference type="ARBA" id="ARBA00022801"/>
    </source>
</evidence>
<proteinExistence type="inferred from homology"/>
<dbReference type="GO" id="GO:0031222">
    <property type="term" value="P:arabinan catabolic process"/>
    <property type="evidence" value="ECO:0007669"/>
    <property type="project" value="TreeGrafter"/>
</dbReference>
<comment type="caution">
    <text evidence="5">The sequence shown here is derived from an EMBL/GenBank/DDBJ whole genome shotgun (WGS) entry which is preliminary data.</text>
</comment>
<evidence type="ECO:0000259" key="4">
    <source>
        <dbReference type="Pfam" id="PF01915"/>
    </source>
</evidence>
<dbReference type="EMBL" id="BPQB01000146">
    <property type="protein sequence ID" value="GJF00318.1"/>
    <property type="molecule type" value="Genomic_DNA"/>
</dbReference>
<dbReference type="Proteomes" id="UP000703269">
    <property type="component" value="Unassembled WGS sequence"/>
</dbReference>
<accession>A0A9P3LNT3</accession>
<dbReference type="OrthoDB" id="47059at2759"/>
<dbReference type="PANTHER" id="PTHR42721:SF3">
    <property type="entry name" value="BETA-D-XYLOSIDASE 5-RELATED"/>
    <property type="match status" value="1"/>
</dbReference>
<reference evidence="5 6" key="1">
    <citation type="submission" date="2021-08" db="EMBL/GenBank/DDBJ databases">
        <title>Draft Genome Sequence of Phanerochaete sordida strain YK-624.</title>
        <authorList>
            <person name="Mori T."/>
            <person name="Dohra H."/>
            <person name="Suzuki T."/>
            <person name="Kawagishi H."/>
            <person name="Hirai H."/>
        </authorList>
    </citation>
    <scope>NUCLEOTIDE SEQUENCE [LARGE SCALE GENOMIC DNA]</scope>
    <source>
        <strain evidence="5 6">YK-624</strain>
    </source>
</reference>
<evidence type="ECO:0000313" key="6">
    <source>
        <dbReference type="Proteomes" id="UP000703269"/>
    </source>
</evidence>
<dbReference type="GO" id="GO:0045493">
    <property type="term" value="P:xylan catabolic process"/>
    <property type="evidence" value="ECO:0007669"/>
    <property type="project" value="InterPro"/>
</dbReference>
<keyword evidence="2" id="KW-0378">Hydrolase</keyword>
<dbReference type="InterPro" id="IPR002772">
    <property type="entry name" value="Glyco_hydro_3_C"/>
</dbReference>
<dbReference type="PANTHER" id="PTHR42721">
    <property type="entry name" value="SUGAR HYDROLASE-RELATED"/>
    <property type="match status" value="1"/>
</dbReference>
<evidence type="ECO:0000313" key="5">
    <source>
        <dbReference type="EMBL" id="GJF00318.1"/>
    </source>
</evidence>
<evidence type="ECO:0000256" key="3">
    <source>
        <dbReference type="ARBA" id="ARBA00023295"/>
    </source>
</evidence>
<keyword evidence="3" id="KW-0326">Glycosidase</keyword>
<name>A0A9P3LNT3_9APHY</name>